<dbReference type="Pfam" id="PF00883">
    <property type="entry name" value="Peptidase_M17"/>
    <property type="match status" value="1"/>
</dbReference>
<keyword evidence="7" id="KW-0963">Cytoplasm</keyword>
<evidence type="ECO:0000256" key="7">
    <source>
        <dbReference type="HAMAP-Rule" id="MF_00181"/>
    </source>
</evidence>
<feature type="active site" evidence="7">
    <location>
        <position position="261"/>
    </location>
</feature>
<protein>
    <recommendedName>
        <fullName evidence="7">Probable cytosol aminopeptidase</fullName>
        <ecNumber evidence="7">3.4.11.1</ecNumber>
    </recommendedName>
    <alternativeName>
        <fullName evidence="7">Leucine aminopeptidase</fullName>
        <shortName evidence="7">LAP</shortName>
        <ecNumber evidence="7">3.4.11.10</ecNumber>
    </alternativeName>
    <alternativeName>
        <fullName evidence="7">Leucyl aminopeptidase</fullName>
    </alternativeName>
</protein>
<dbReference type="HAMAP" id="MF_00181">
    <property type="entry name" value="Cytosol_peptidase_M17"/>
    <property type="match status" value="1"/>
</dbReference>
<comment type="function">
    <text evidence="7">Presumably involved in the processing and regular turnover of intracellular proteins. Catalyzes the removal of unsubstituted N-terminal amino acids from various peptides.</text>
</comment>
<dbReference type="SUPFAM" id="SSF52949">
    <property type="entry name" value="Macro domain-like"/>
    <property type="match status" value="1"/>
</dbReference>
<name>A0A1F5NQS8_9BACT</name>
<dbReference type="InterPro" id="IPR008283">
    <property type="entry name" value="Peptidase_M17_N"/>
</dbReference>
<dbReference type="InterPro" id="IPR043472">
    <property type="entry name" value="Macro_dom-like"/>
</dbReference>
<keyword evidence="7" id="KW-0479">Metal-binding</keyword>
<feature type="binding site" evidence="7">
    <location>
        <position position="272"/>
    </location>
    <ligand>
        <name>Mn(2+)</name>
        <dbReference type="ChEBI" id="CHEBI:29035"/>
        <label>2</label>
    </ligand>
</feature>
<evidence type="ECO:0000256" key="5">
    <source>
        <dbReference type="ARBA" id="ARBA00022670"/>
    </source>
</evidence>
<dbReference type="Gene3D" id="3.40.220.10">
    <property type="entry name" value="Leucine Aminopeptidase, subunit E, domain 1"/>
    <property type="match status" value="1"/>
</dbReference>
<gene>
    <name evidence="7" type="primary">pepA</name>
    <name evidence="9" type="ORF">A2660_02940</name>
</gene>
<dbReference type="EC" id="3.4.11.1" evidence="7"/>
<evidence type="ECO:0000256" key="4">
    <source>
        <dbReference type="ARBA" id="ARBA00022438"/>
    </source>
</evidence>
<dbReference type="EMBL" id="MFEJ01000023">
    <property type="protein sequence ID" value="OGE80025.1"/>
    <property type="molecule type" value="Genomic_DNA"/>
</dbReference>
<dbReference type="PANTHER" id="PTHR11963:SF23">
    <property type="entry name" value="CYTOSOL AMINOPEPTIDASE"/>
    <property type="match status" value="1"/>
</dbReference>
<dbReference type="Gene3D" id="3.40.630.10">
    <property type="entry name" value="Zn peptidases"/>
    <property type="match status" value="1"/>
</dbReference>
<keyword evidence="7" id="KW-0464">Manganese</keyword>
<evidence type="ECO:0000313" key="10">
    <source>
        <dbReference type="Proteomes" id="UP000176233"/>
    </source>
</evidence>
<comment type="catalytic activity">
    <reaction evidence="2 7">
        <text>Release of an N-terminal amino acid, preferentially leucine, but not glutamic or aspartic acids.</text>
        <dbReference type="EC" id="3.4.11.10"/>
    </reaction>
</comment>
<proteinExistence type="inferred from homology"/>
<dbReference type="GO" id="GO:0070006">
    <property type="term" value="F:metalloaminopeptidase activity"/>
    <property type="evidence" value="ECO:0007669"/>
    <property type="project" value="InterPro"/>
</dbReference>
<dbReference type="Proteomes" id="UP000176233">
    <property type="component" value="Unassembled WGS sequence"/>
</dbReference>
<comment type="similarity">
    <text evidence="3 7">Belongs to the peptidase M17 family.</text>
</comment>
<feature type="binding site" evidence="7">
    <location>
        <position position="331"/>
    </location>
    <ligand>
        <name>Mn(2+)</name>
        <dbReference type="ChEBI" id="CHEBI:29035"/>
        <label>1</label>
    </ligand>
</feature>
<feature type="binding site" evidence="7">
    <location>
        <position position="254"/>
    </location>
    <ligand>
        <name>Mn(2+)</name>
        <dbReference type="ChEBI" id="CHEBI:29035"/>
        <label>1</label>
    </ligand>
</feature>
<accession>A0A1F5NQS8</accession>
<evidence type="ECO:0000256" key="1">
    <source>
        <dbReference type="ARBA" id="ARBA00000135"/>
    </source>
</evidence>
<dbReference type="AlphaFoldDB" id="A0A1F5NQS8"/>
<dbReference type="EC" id="3.4.11.10" evidence="7"/>
<reference evidence="9 10" key="1">
    <citation type="journal article" date="2016" name="Nat. Commun.">
        <title>Thousands of microbial genomes shed light on interconnected biogeochemical processes in an aquifer system.</title>
        <authorList>
            <person name="Anantharaman K."/>
            <person name="Brown C.T."/>
            <person name="Hug L.A."/>
            <person name="Sharon I."/>
            <person name="Castelle C.J."/>
            <person name="Probst A.J."/>
            <person name="Thomas B.C."/>
            <person name="Singh A."/>
            <person name="Wilkins M.J."/>
            <person name="Karaoz U."/>
            <person name="Brodie E.L."/>
            <person name="Williams K.H."/>
            <person name="Hubbard S.S."/>
            <person name="Banfield J.F."/>
        </authorList>
    </citation>
    <scope>NUCLEOTIDE SEQUENCE [LARGE SCALE GENOMIC DNA]</scope>
</reference>
<dbReference type="SUPFAM" id="SSF53187">
    <property type="entry name" value="Zn-dependent exopeptidases"/>
    <property type="match status" value="1"/>
</dbReference>
<dbReference type="InterPro" id="IPR011356">
    <property type="entry name" value="Leucine_aapep/pepB"/>
</dbReference>
<feature type="binding site" evidence="7">
    <location>
        <position position="254"/>
    </location>
    <ligand>
        <name>Mn(2+)</name>
        <dbReference type="ChEBI" id="CHEBI:29035"/>
        <label>2</label>
    </ligand>
</feature>
<feature type="binding site" evidence="7">
    <location>
        <position position="333"/>
    </location>
    <ligand>
        <name>Mn(2+)</name>
        <dbReference type="ChEBI" id="CHEBI:29035"/>
        <label>2</label>
    </ligand>
</feature>
<feature type="active site" evidence="7">
    <location>
        <position position="335"/>
    </location>
</feature>
<dbReference type="NCBIfam" id="NF002074">
    <property type="entry name" value="PRK00913.1-4"/>
    <property type="match status" value="1"/>
</dbReference>
<evidence type="ECO:0000259" key="8">
    <source>
        <dbReference type="PROSITE" id="PS00631"/>
    </source>
</evidence>
<dbReference type="PRINTS" id="PR00481">
    <property type="entry name" value="LAMNOPPTDASE"/>
</dbReference>
<keyword evidence="4 7" id="KW-0031">Aminopeptidase</keyword>
<feature type="binding site" evidence="7">
    <location>
        <position position="333"/>
    </location>
    <ligand>
        <name>Mn(2+)</name>
        <dbReference type="ChEBI" id="CHEBI:29035"/>
        <label>1</label>
    </ligand>
</feature>
<dbReference type="PANTHER" id="PTHR11963">
    <property type="entry name" value="LEUCINE AMINOPEPTIDASE-RELATED"/>
    <property type="match status" value="1"/>
</dbReference>
<feature type="domain" description="Cytosol aminopeptidase" evidence="8">
    <location>
        <begin position="329"/>
        <end position="336"/>
    </location>
</feature>
<dbReference type="Pfam" id="PF02789">
    <property type="entry name" value="Peptidase_M17_N"/>
    <property type="match status" value="1"/>
</dbReference>
<comment type="subcellular location">
    <subcellularLocation>
        <location evidence="7">Cytoplasm</location>
    </subcellularLocation>
</comment>
<comment type="cofactor">
    <cofactor evidence="7">
        <name>Mn(2+)</name>
        <dbReference type="ChEBI" id="CHEBI:29035"/>
    </cofactor>
    <text evidence="7">Binds 2 manganese ions per subunit.</text>
</comment>
<sequence>MIKISTNKTIQTDLIILPLFEKDQSPIALPQAVLLDFKNTLGATQMVYSNQGQKRILLVGLGHKQKFGPQAWRQAIHSIMSYIRTLDVAQASLVLPKVSKLSPVKFMELTAFGVIFSHYHFDEYKQEKTPRKLQSLELITKISGKKINQAIEHGIIIGLAANEARSLANHPGNLVTPSHLAKYAQELARKYKFACKILGPAEIKKEKMGLLAGVAKGSDEPARFIVLEYLPAGRQAENKKLEPIVLIGKGLTFDSGGISIKPADRMEEMKYDMCGAADVLAIFEAVSQLKLPIHLIGLIPSTENLISGQATKPGDILISKSGVSVEIVNTDAEGRLVLADAIDYARAHFQPKLIIDYATLTGAVLVALGDQLAGFFANTKSYDAGFKKAAATAAENFWPLPMPEEYKEHIKSQVADIRNVGEKGLAGATAGAMFLEHFIGTTPWIHLDIAGTAWTMRPKPSLAVGATAWGVYLTVDFLRNL</sequence>
<feature type="binding site" evidence="7">
    <location>
        <position position="249"/>
    </location>
    <ligand>
        <name>Mn(2+)</name>
        <dbReference type="ChEBI" id="CHEBI:29035"/>
        <label>2</label>
    </ligand>
</feature>
<evidence type="ECO:0000313" key="9">
    <source>
        <dbReference type="EMBL" id="OGE80025.1"/>
    </source>
</evidence>
<comment type="catalytic activity">
    <reaction evidence="1 7">
        <text>Release of an N-terminal amino acid, Xaa-|-Yaa-, in which Xaa is preferably Leu, but may be other amino acids including Pro although not Arg or Lys, and Yaa may be Pro. Amino acid amides and methyl esters are also readily hydrolyzed, but rates on arylamides are exceedingly low.</text>
        <dbReference type="EC" id="3.4.11.1"/>
    </reaction>
</comment>
<evidence type="ECO:0000256" key="3">
    <source>
        <dbReference type="ARBA" id="ARBA00009528"/>
    </source>
</evidence>
<dbReference type="PROSITE" id="PS00631">
    <property type="entry name" value="CYTOSOL_AP"/>
    <property type="match status" value="1"/>
</dbReference>
<dbReference type="GO" id="GO:0006508">
    <property type="term" value="P:proteolysis"/>
    <property type="evidence" value="ECO:0007669"/>
    <property type="project" value="UniProtKB-KW"/>
</dbReference>
<dbReference type="InterPro" id="IPR023042">
    <property type="entry name" value="Peptidase_M17_leu_NH2_pept"/>
</dbReference>
<evidence type="ECO:0000256" key="2">
    <source>
        <dbReference type="ARBA" id="ARBA00000967"/>
    </source>
</evidence>
<evidence type="ECO:0000256" key="6">
    <source>
        <dbReference type="ARBA" id="ARBA00022801"/>
    </source>
</evidence>
<keyword evidence="5 7" id="KW-0645">Protease</keyword>
<dbReference type="InterPro" id="IPR000819">
    <property type="entry name" value="Peptidase_M17_C"/>
</dbReference>
<dbReference type="GO" id="GO:0030145">
    <property type="term" value="F:manganese ion binding"/>
    <property type="evidence" value="ECO:0007669"/>
    <property type="project" value="UniProtKB-UniRule"/>
</dbReference>
<keyword evidence="6 7" id="KW-0378">Hydrolase</keyword>
<dbReference type="GO" id="GO:0005737">
    <property type="term" value="C:cytoplasm"/>
    <property type="evidence" value="ECO:0007669"/>
    <property type="project" value="UniProtKB-SubCell"/>
</dbReference>
<comment type="caution">
    <text evidence="9">The sequence shown here is derived from an EMBL/GenBank/DDBJ whole genome shotgun (WGS) entry which is preliminary data.</text>
</comment>
<dbReference type="CDD" id="cd00433">
    <property type="entry name" value="Peptidase_M17"/>
    <property type="match status" value="1"/>
</dbReference>
<organism evidence="9 10">
    <name type="scientific">Candidatus Doudnabacteria bacterium RIFCSPHIGHO2_01_FULL_45_18</name>
    <dbReference type="NCBI Taxonomy" id="1817823"/>
    <lineage>
        <taxon>Bacteria</taxon>
        <taxon>Candidatus Doudnaibacteriota</taxon>
    </lineage>
</organism>